<dbReference type="RefSeq" id="WP_011406500.1">
    <property type="nucleotide sequence ID" value="NC_007681.1"/>
</dbReference>
<dbReference type="InterPro" id="IPR012334">
    <property type="entry name" value="Pectin_lyas_fold"/>
</dbReference>
<dbReference type="GeneID" id="3856220"/>
<dbReference type="Gene3D" id="2.60.40.10">
    <property type="entry name" value="Immunoglobulins"/>
    <property type="match status" value="2"/>
</dbReference>
<dbReference type="InterPro" id="IPR011050">
    <property type="entry name" value="Pectin_lyase_fold/virulence"/>
</dbReference>
<accession>Q2NFV2</accession>
<evidence type="ECO:0000313" key="2">
    <source>
        <dbReference type="Proteomes" id="UP000001931"/>
    </source>
</evidence>
<dbReference type="Gene3D" id="2.160.20.10">
    <property type="entry name" value="Single-stranded right-handed beta-helix, Pectin lyase-like"/>
    <property type="match status" value="2"/>
</dbReference>
<organism evidence="1 2">
    <name type="scientific">Methanosphaera stadtmanae (strain ATCC 43021 / DSM 3091 / JCM 11832 / MCB-3)</name>
    <dbReference type="NCBI Taxonomy" id="339860"/>
    <lineage>
        <taxon>Archaea</taxon>
        <taxon>Methanobacteriati</taxon>
        <taxon>Methanobacteriota</taxon>
        <taxon>Methanomada group</taxon>
        <taxon>Methanobacteria</taxon>
        <taxon>Methanobacteriales</taxon>
        <taxon>Methanobacteriaceae</taxon>
        <taxon>Methanosphaera</taxon>
    </lineage>
</organism>
<dbReference type="KEGG" id="mst:Msp_0913"/>
<dbReference type="Proteomes" id="UP000001931">
    <property type="component" value="Chromosome"/>
</dbReference>
<keyword evidence="2" id="KW-1185">Reference proteome</keyword>
<dbReference type="SMART" id="SM00710">
    <property type="entry name" value="PbH1"/>
    <property type="match status" value="22"/>
</dbReference>
<dbReference type="Gene3D" id="2.160.10.10">
    <property type="entry name" value="Hexapeptide repeat proteins"/>
    <property type="match status" value="1"/>
</dbReference>
<gene>
    <name evidence="1" type="ordered locus">Msp_0913</name>
</gene>
<reference evidence="1 2" key="1">
    <citation type="journal article" date="2006" name="J. Bacteriol.">
        <title>The genome sequence of Methanosphaera stadtmanae reveals why this human intestinal archaeon is restricted to methanol and H2 for methane formation and ATP synthesis.</title>
        <authorList>
            <person name="Fricke W.F."/>
            <person name="Seedorf H."/>
            <person name="Henne A."/>
            <person name="Kruer M."/>
            <person name="Liesegang H."/>
            <person name="Hedderich R."/>
            <person name="Gottschalk G."/>
            <person name="Thauer R.K."/>
        </authorList>
    </citation>
    <scope>NUCLEOTIDE SEQUENCE [LARGE SCALE GENOMIC DNA]</scope>
    <source>
        <strain evidence="2">ATCC 43021 / DSM 3091 / JCM 11832 / MCB-3</strain>
    </source>
</reference>
<dbReference type="HOGENOM" id="CLU_251508_0_0_2"/>
<dbReference type="EMBL" id="CP000102">
    <property type="protein sequence ID" value="ABC57301.1"/>
    <property type="molecule type" value="Genomic_DNA"/>
</dbReference>
<dbReference type="InterPro" id="IPR006626">
    <property type="entry name" value="PbH1"/>
</dbReference>
<proteinExistence type="predicted"/>
<dbReference type="InterPro" id="IPR011004">
    <property type="entry name" value="Trimer_LpxA-like_sf"/>
</dbReference>
<sequence>MKNKILISSIILIVLLLGLSAISATDTNTTTPTTTNIIEKQTPTTNTPTNTDYKEKQDITKEVKSSIKDTKKEITPKQDITKEVVTTNKTLKTKTLKTTPVEKTVNNFTEIEKVFSEISQKSSSYEWIINLEPGNYSSEERISCGSYLKDVTINGNNQTIDFEFNMYNYNLTFNDSILTKFIYAKNLTLHNCTVDSSIRANYIIIDDNCIIKENTLIEEGTVITNKTNIINYYRTYNGNYTLNNFEIKTSRTNNGNLTLNNCTLNAKMMQNRGNLTLNNCTLNTTMYSNGNLTISDDTILGSNALISGKGIIITNKTNIINYYQTYKGNYTLNNFEIKTSRTNNGNLTLNNCTLNTTMYSNGNLTISDDTILGSNALISGKGIIITNKTDIIKYIDTYNGNYTLNNITLSGSRYNYGNLTIINSILNTTLSNYGNLTIINCTMSDIYDDRNWGGPAGLLHNEGGNLIIINSTLTNNSAKSIGYVYVIYTNGNLTITNTTMSNNNISCIYSHIDPKVDITLNFNIDNCIFKNNSRFTVNIIKNIFNRYGTSNLNVTNSLFDNNNKDITVNALNIINIYNSTFTNGGSGVSISSSNHTTIDNCTFRNKSCVVTNQYEIGNCYGAALYLAGGYSLINNTIFENNYIQFNSSWAMSGGAAIGGNDALNLTLTNCIFKDNNISSVKAQYMPQYYFDGRYSGSGADLSMTIYSNCLIENNTFTNSYASGFAGSVFINGGSNLNTTFVNNTFKNVLCANDTLFINVTNDSTRTIIENNSYDNCTIAFSNLTLNNPGKVFVNETAKINGSIILKNPESYDKDILNKTKYAFYIGKNLYKIEDTLSTEITRNTTDNIILYAKPTITSKTTNILVLKLSQHQYLTITPENYESYIFNNELIGVDEDTNIIFKGDFINKGQISITTPGIIINGENATFTNTSFELDDVNITIKNMKINNTDTTEYTIKSAGNNNKIINNTIYTYNTNGKTAAIANTGGSNILISNNTVKVYGPALTITYGSGTSIANTQGILSVGGENNIISKNNVKVYNSTNPDDNLYSTIEGITAPGKSNNILIINNNVTVTGGRFNYGINTLDRVNNTIIKDNNIHVTGHRYVNGIQMGNKATNCTITGNNITGTCYNTTTFTDDNEPLAYGIITTSMGGGRTNNITITNNNIQLNSSVIYGMEIYQTSNTTINNNTILGNGNYTMGIGLAHSEDNTIINNEMILYGNSNIKINDIVEEIRPANTGIQIQQNSHNTQIDNNTIIIKDIGQHDLTINTENSIKNTTITNNKLTTSTKTGTRTINTNYDTYLENNTRAIINTKIVLETINAQVGDTINLKAHVYDIYGNPINTGRVVFKINGKTIKDTNGNIIYATVKDGIATIENYTVPANWFKIKSVLNVVYGGTSTYEQTRTNNTIPMNITKKTATMTMTTNTTTAKPGQTIKITVKITEKDTNVNEGRVLFKVNGKTMRDNEGYIIYHEVKDGLVTITYTIPENARAQDYTFTCVYGNKLYNRNDVNSTVVVVKN</sequence>
<protein>
    <submittedName>
        <fullName evidence="1">Member of asn/thr-rich large protein family</fullName>
    </submittedName>
</protein>
<dbReference type="SUPFAM" id="SSF51126">
    <property type="entry name" value="Pectin lyase-like"/>
    <property type="match status" value="2"/>
</dbReference>
<dbReference type="eggNOG" id="arCOG02521">
    <property type="taxonomic scope" value="Archaea"/>
</dbReference>
<name>Q2NFV2_METST</name>
<evidence type="ECO:0000313" key="1">
    <source>
        <dbReference type="EMBL" id="ABC57301.1"/>
    </source>
</evidence>
<dbReference type="InterPro" id="IPR013783">
    <property type="entry name" value="Ig-like_fold"/>
</dbReference>
<dbReference type="SUPFAM" id="SSF51161">
    <property type="entry name" value="Trimeric LpxA-like enzymes"/>
    <property type="match status" value="1"/>
</dbReference>